<name>A0ABU9WUT8_9MICC</name>
<dbReference type="InterPro" id="IPR002933">
    <property type="entry name" value="Peptidase_M20"/>
</dbReference>
<dbReference type="PANTHER" id="PTHR11014">
    <property type="entry name" value="PEPTIDASE M20 FAMILY MEMBER"/>
    <property type="match status" value="1"/>
</dbReference>
<dbReference type="Proteomes" id="UP001422074">
    <property type="component" value="Unassembled WGS sequence"/>
</dbReference>
<dbReference type="Gene3D" id="3.30.70.360">
    <property type="match status" value="1"/>
</dbReference>
<dbReference type="SUPFAM" id="SSF53187">
    <property type="entry name" value="Zn-dependent exopeptidases"/>
    <property type="match status" value="1"/>
</dbReference>
<dbReference type="SUPFAM" id="SSF55031">
    <property type="entry name" value="Bacterial exopeptidase dimerisation domain"/>
    <property type="match status" value="1"/>
</dbReference>
<dbReference type="EMBL" id="JBDFRB010000001">
    <property type="protein sequence ID" value="MEN2742935.1"/>
    <property type="molecule type" value="Genomic_DNA"/>
</dbReference>
<dbReference type="InterPro" id="IPR036264">
    <property type="entry name" value="Bact_exopeptidase_dim_dom"/>
</dbReference>
<reference evidence="2 3" key="1">
    <citation type="submission" date="2024-05" db="EMBL/GenBank/DDBJ databases">
        <title>Sinomonas sp. nov., isolated from a waste landfill.</title>
        <authorList>
            <person name="Zhao Y."/>
        </authorList>
    </citation>
    <scope>NUCLEOTIDE SEQUENCE [LARGE SCALE GENOMIC DNA]</scope>
    <source>
        <strain evidence="2 3">CCTCC AB2014300</strain>
    </source>
</reference>
<feature type="domain" description="Peptidase M20 dimerisation" evidence="1">
    <location>
        <begin position="195"/>
        <end position="292"/>
    </location>
</feature>
<sequence>MRNYTTEAEPTPLVGPRAEALLKDLIAFRRDIHAHPELSFQEFRTTDRIIERLEAAGLAPKRLDPTGAVVDIGSGPIATAIRADIDALPIIEESGLPFSSRNHGVTHACGHDVHTTAALGVALLLAELDRERPLGATVRVIFQPAEETMPGGALACIEQGVLAGVPRIMALHCDPRLEVGRIGTRIGSITSASDTIRIELTGRGGHTSRPHLTEDLVFALSQIAINVPAVLSRRVDVRSGVSMVWGQISAGSAPNAIPASGSMSGTMRCLDRDAWHSAGELLDDVVQQVAAPYGVDVSLEHTRGVPPVVNSEHETALIEAAARAELGEDAVVLTPQSMGGEDFAWFLAEVPGSMFRLGTHTPGGEEYDLHRGDLVVDERAIGYGVRVFAGAALRSIRDLA</sequence>
<dbReference type="PANTHER" id="PTHR11014:SF63">
    <property type="entry name" value="METALLOPEPTIDASE, PUTATIVE (AFU_ORTHOLOGUE AFUA_6G09600)-RELATED"/>
    <property type="match status" value="1"/>
</dbReference>
<evidence type="ECO:0000259" key="1">
    <source>
        <dbReference type="Pfam" id="PF07687"/>
    </source>
</evidence>
<dbReference type="NCBIfam" id="TIGR01891">
    <property type="entry name" value="amidohydrolases"/>
    <property type="match status" value="1"/>
</dbReference>
<dbReference type="PIRSF" id="PIRSF005962">
    <property type="entry name" value="Pept_M20D_amidohydro"/>
    <property type="match status" value="1"/>
</dbReference>
<proteinExistence type="predicted"/>
<comment type="caution">
    <text evidence="2">The sequence shown here is derived from an EMBL/GenBank/DDBJ whole genome shotgun (WGS) entry which is preliminary data.</text>
</comment>
<dbReference type="Pfam" id="PF01546">
    <property type="entry name" value="Peptidase_M20"/>
    <property type="match status" value="1"/>
</dbReference>
<organism evidence="2 3">
    <name type="scientific">Sinomonas halotolerans</name>
    <dbReference type="NCBI Taxonomy" id="1644133"/>
    <lineage>
        <taxon>Bacteria</taxon>
        <taxon>Bacillati</taxon>
        <taxon>Actinomycetota</taxon>
        <taxon>Actinomycetes</taxon>
        <taxon>Micrococcales</taxon>
        <taxon>Micrococcaceae</taxon>
        <taxon>Sinomonas</taxon>
    </lineage>
</organism>
<dbReference type="RefSeq" id="WP_345882343.1">
    <property type="nucleotide sequence ID" value="NZ_JBDFRB010000001.1"/>
</dbReference>
<keyword evidence="3" id="KW-1185">Reference proteome</keyword>
<dbReference type="InterPro" id="IPR011650">
    <property type="entry name" value="Peptidase_M20_dimer"/>
</dbReference>
<accession>A0ABU9WUT8</accession>
<dbReference type="Gene3D" id="3.40.630.10">
    <property type="entry name" value="Zn peptidases"/>
    <property type="match status" value="1"/>
</dbReference>
<evidence type="ECO:0000313" key="2">
    <source>
        <dbReference type="EMBL" id="MEN2742935.1"/>
    </source>
</evidence>
<dbReference type="InterPro" id="IPR017439">
    <property type="entry name" value="Amidohydrolase"/>
</dbReference>
<gene>
    <name evidence="2" type="ORF">ABCQ75_00075</name>
</gene>
<evidence type="ECO:0000313" key="3">
    <source>
        <dbReference type="Proteomes" id="UP001422074"/>
    </source>
</evidence>
<protein>
    <submittedName>
        <fullName evidence="2">Amidohydrolase</fullName>
    </submittedName>
</protein>
<dbReference type="Pfam" id="PF07687">
    <property type="entry name" value="M20_dimer"/>
    <property type="match status" value="1"/>
</dbReference>